<dbReference type="EMBL" id="CP025066">
    <property type="protein sequence ID" value="AUX08106.1"/>
    <property type="molecule type" value="Genomic_DNA"/>
</dbReference>
<dbReference type="RefSeq" id="WP_119814422.1">
    <property type="nucleotide sequence ID" value="NZ_CP025066.1"/>
</dbReference>
<feature type="region of interest" description="Disordered" evidence="1">
    <location>
        <begin position="30"/>
        <end position="49"/>
    </location>
</feature>
<dbReference type="AlphaFoldDB" id="A0A343TG84"/>
<feature type="compositionally biased region" description="Polar residues" evidence="1">
    <location>
        <begin position="30"/>
        <end position="43"/>
    </location>
</feature>
<evidence type="ECO:0000313" key="2">
    <source>
        <dbReference type="EMBL" id="AUX08106.1"/>
    </source>
</evidence>
<dbReference type="PROSITE" id="PS51257">
    <property type="entry name" value="PROKAR_LIPOPROTEIN"/>
    <property type="match status" value="1"/>
</dbReference>
<protein>
    <recommendedName>
        <fullName evidence="4">Lipoprotein</fullName>
    </recommendedName>
</protein>
<evidence type="ECO:0000313" key="3">
    <source>
        <dbReference type="Proteomes" id="UP000263012"/>
    </source>
</evidence>
<sequence length="139" mass="15219">MNRRTILASLVASMSGVGLAGCLDSPSVTSNDLDGTTTSTPETISKDEAKKRAYEAEEEFVIEIVKNAECVTSDVGTGYPYTEFTSIDDRTEEGVYVAVELPYWYKTGIAHVHTKTQATYFVTDDTVERVDGDEVTIKC</sequence>
<organism evidence="2 3">
    <name type="scientific">Halalkaliarchaeum desulfuricum</name>
    <dbReference type="NCBI Taxonomy" id="2055893"/>
    <lineage>
        <taxon>Archaea</taxon>
        <taxon>Methanobacteriati</taxon>
        <taxon>Methanobacteriota</taxon>
        <taxon>Stenosarchaea group</taxon>
        <taxon>Halobacteria</taxon>
        <taxon>Halobacteriales</taxon>
        <taxon>Haloferacaceae</taxon>
        <taxon>Halalkaliarchaeum</taxon>
    </lineage>
</organism>
<dbReference type="Proteomes" id="UP000263012">
    <property type="component" value="Chromosome"/>
</dbReference>
<evidence type="ECO:0008006" key="4">
    <source>
        <dbReference type="Google" id="ProtNLM"/>
    </source>
</evidence>
<keyword evidence="3" id="KW-1185">Reference proteome</keyword>
<dbReference type="KEGG" id="hdf:AArcSl_0453"/>
<name>A0A343TG84_9EURY</name>
<gene>
    <name evidence="2" type="ORF">AArcSl_0453</name>
</gene>
<dbReference type="OrthoDB" id="307566at2157"/>
<dbReference type="GeneID" id="37876790"/>
<accession>A0A343TG84</accession>
<proteinExistence type="predicted"/>
<reference evidence="3" key="1">
    <citation type="submission" date="2017-11" db="EMBL/GenBank/DDBJ databases">
        <title>Phenotypic and genomic properties of facultatively anaerobic sulfur-reducing natronoarchaea from hypersaline soda lakes.</title>
        <authorList>
            <person name="Sorokin D.Y."/>
            <person name="Kublanov I.V."/>
            <person name="Roman P."/>
            <person name="Sinninghe Damste J.S."/>
            <person name="Golyshin P.N."/>
            <person name="Rojo D."/>
            <person name="Ciordia S."/>
            <person name="Mena M.D.C."/>
            <person name="Ferrer M."/>
            <person name="Messina E."/>
            <person name="Smedile F."/>
            <person name="La Spada G."/>
            <person name="La Cono V."/>
            <person name="Yakimov M.M."/>
        </authorList>
    </citation>
    <scope>NUCLEOTIDE SEQUENCE [LARGE SCALE GENOMIC DNA]</scope>
    <source>
        <strain evidence="3">AArc-Sl</strain>
    </source>
</reference>
<evidence type="ECO:0000256" key="1">
    <source>
        <dbReference type="SAM" id="MobiDB-lite"/>
    </source>
</evidence>